<accession>A0ABM9I9S0</accession>
<name>A0ABM9I9S0_9GAMM</name>
<sequence length="93" mass="10405">MHEAVSLFFRLLLVKKLARIKARRFRSGCQQDGFSATVSTLVLTVIDGGVGQLGSFCQEEQGILGERYHSPTAFVVEPRRECSVTRQAWAKAY</sequence>
<gene>
    <name evidence="1" type="ORF">MSZNOR_5053</name>
</gene>
<organism evidence="1 2">
    <name type="scientific">Methylocaldum szegediense</name>
    <dbReference type="NCBI Taxonomy" id="73780"/>
    <lineage>
        <taxon>Bacteria</taxon>
        <taxon>Pseudomonadati</taxon>
        <taxon>Pseudomonadota</taxon>
        <taxon>Gammaproteobacteria</taxon>
        <taxon>Methylococcales</taxon>
        <taxon>Methylococcaceae</taxon>
        <taxon>Methylocaldum</taxon>
    </lineage>
</organism>
<evidence type="ECO:0008006" key="3">
    <source>
        <dbReference type="Google" id="ProtNLM"/>
    </source>
</evidence>
<evidence type="ECO:0000313" key="2">
    <source>
        <dbReference type="Proteomes" id="UP001162030"/>
    </source>
</evidence>
<keyword evidence="2" id="KW-1185">Reference proteome</keyword>
<proteinExistence type="predicted"/>
<protein>
    <recommendedName>
        <fullName evidence="3">Secreted protein</fullName>
    </recommendedName>
</protein>
<dbReference type="Proteomes" id="UP001162030">
    <property type="component" value="Chromosome"/>
</dbReference>
<evidence type="ECO:0000313" key="1">
    <source>
        <dbReference type="EMBL" id="CAI8978244.1"/>
    </source>
</evidence>
<reference evidence="1 2" key="1">
    <citation type="submission" date="2023-03" db="EMBL/GenBank/DDBJ databases">
        <authorList>
            <person name="Pearce D."/>
        </authorList>
    </citation>
    <scope>NUCLEOTIDE SEQUENCE [LARGE SCALE GENOMIC DNA]</scope>
    <source>
        <strain evidence="1">Msz</strain>
    </source>
</reference>
<dbReference type="EMBL" id="OX458333">
    <property type="protein sequence ID" value="CAI8978244.1"/>
    <property type="molecule type" value="Genomic_DNA"/>
</dbReference>